<protein>
    <recommendedName>
        <fullName evidence="6">Alpha N-terminal protein methyltransferase 1</fullName>
        <ecNumber evidence="5">2.1.1.244</ecNumber>
    </recommendedName>
    <alternativeName>
        <fullName evidence="7">X-Pro-Lys N-terminal protein methyltransferase 1</fullName>
    </alternativeName>
</protein>
<proteinExistence type="inferred from homology"/>
<evidence type="ECO:0000256" key="2">
    <source>
        <dbReference type="ARBA" id="ARBA00022603"/>
    </source>
</evidence>
<reference evidence="12" key="1">
    <citation type="submission" date="2019-10" db="EMBL/GenBank/DDBJ databases">
        <authorList>
            <consortium name="DOE Joint Genome Institute"/>
            <person name="Kuo A."/>
            <person name="Miyauchi S."/>
            <person name="Kiss E."/>
            <person name="Drula E."/>
            <person name="Kohler A."/>
            <person name="Sanchez-Garcia M."/>
            <person name="Andreopoulos B."/>
            <person name="Barry K.W."/>
            <person name="Bonito G."/>
            <person name="Buee M."/>
            <person name="Carver A."/>
            <person name="Chen C."/>
            <person name="Cichocki N."/>
            <person name="Clum A."/>
            <person name="Culley D."/>
            <person name="Crous P.W."/>
            <person name="Fauchery L."/>
            <person name="Girlanda M."/>
            <person name="Hayes R."/>
            <person name="Keri Z."/>
            <person name="LaButti K."/>
            <person name="Lipzen A."/>
            <person name="Lombard V."/>
            <person name="Magnuson J."/>
            <person name="Maillard F."/>
            <person name="Morin E."/>
            <person name="Murat C."/>
            <person name="Nolan M."/>
            <person name="Ohm R."/>
            <person name="Pangilinan J."/>
            <person name="Pereira M."/>
            <person name="Perotto S."/>
            <person name="Peter M."/>
            <person name="Riley R."/>
            <person name="Sitrit Y."/>
            <person name="Stielow B."/>
            <person name="Szollosi G."/>
            <person name="Zifcakova L."/>
            <person name="Stursova M."/>
            <person name="Spatafora J.W."/>
            <person name="Tedersoo L."/>
            <person name="Vaario L.-M."/>
            <person name="Yamada A."/>
            <person name="Yan M."/>
            <person name="Wang P."/>
            <person name="Xu J."/>
            <person name="Bruns T."/>
            <person name="Baldrian P."/>
            <person name="Vilgalys R."/>
            <person name="Henrissat B."/>
            <person name="Grigoriev I.V."/>
            <person name="Hibbett D."/>
            <person name="Nagy L.G."/>
            <person name="Martin F.M."/>
        </authorList>
    </citation>
    <scope>NUCLEOTIDE SEQUENCE</scope>
    <source>
        <strain evidence="12">BED1</strain>
    </source>
</reference>
<comment type="catalytic activity">
    <reaction evidence="10">
        <text>N-terminal L-alanyl-L-prolyl-L-lysyl-[protein] + 3 S-adenosyl-L-methionine = N-terminal N,N,N-trimethyl-L-alanyl-L-prolyl-L-lysyl-[protein] + 3 S-adenosyl-L-homocysteine + 3 H(+)</text>
        <dbReference type="Rhea" id="RHEA:54712"/>
        <dbReference type="Rhea" id="RHEA-COMP:13785"/>
        <dbReference type="Rhea" id="RHEA-COMP:13971"/>
        <dbReference type="ChEBI" id="CHEBI:15378"/>
        <dbReference type="ChEBI" id="CHEBI:57856"/>
        <dbReference type="ChEBI" id="CHEBI:59789"/>
        <dbReference type="ChEBI" id="CHEBI:138057"/>
        <dbReference type="ChEBI" id="CHEBI:138315"/>
        <dbReference type="EC" id="2.1.1.244"/>
    </reaction>
</comment>
<dbReference type="AlphaFoldDB" id="A0AAD4C4B4"/>
<name>A0AAD4C4B4_BOLED</name>
<organism evidence="12 13">
    <name type="scientific">Boletus edulis BED1</name>
    <dbReference type="NCBI Taxonomy" id="1328754"/>
    <lineage>
        <taxon>Eukaryota</taxon>
        <taxon>Fungi</taxon>
        <taxon>Dikarya</taxon>
        <taxon>Basidiomycota</taxon>
        <taxon>Agaricomycotina</taxon>
        <taxon>Agaricomycetes</taxon>
        <taxon>Agaricomycetidae</taxon>
        <taxon>Boletales</taxon>
        <taxon>Boletineae</taxon>
        <taxon>Boletaceae</taxon>
        <taxon>Boletoideae</taxon>
        <taxon>Boletus</taxon>
    </lineage>
</organism>
<keyword evidence="13" id="KW-1185">Reference proteome</keyword>
<dbReference type="PANTHER" id="PTHR12753">
    <property type="entry name" value="AD-003 - RELATED"/>
    <property type="match status" value="1"/>
</dbReference>
<dbReference type="SUPFAM" id="SSF53335">
    <property type="entry name" value="S-adenosyl-L-methionine-dependent methyltransferases"/>
    <property type="match status" value="1"/>
</dbReference>
<evidence type="ECO:0000256" key="1">
    <source>
        <dbReference type="ARBA" id="ARBA00009059"/>
    </source>
</evidence>
<feature type="binding site" evidence="11">
    <location>
        <position position="90"/>
    </location>
    <ligand>
        <name>S-adenosyl-L-methionine</name>
        <dbReference type="ChEBI" id="CHEBI:59789"/>
    </ligand>
</feature>
<keyword evidence="2" id="KW-0489">Methyltransferase</keyword>
<feature type="binding site" evidence="11">
    <location>
        <position position="85"/>
    </location>
    <ligand>
        <name>S-adenosyl-L-methionine</name>
        <dbReference type="ChEBI" id="CHEBI:59789"/>
    </ligand>
</feature>
<keyword evidence="3" id="KW-0808">Transferase</keyword>
<evidence type="ECO:0000256" key="4">
    <source>
        <dbReference type="ARBA" id="ARBA00022691"/>
    </source>
</evidence>
<dbReference type="GO" id="GO:0071885">
    <property type="term" value="F:N-terminal protein N-methyltransferase activity"/>
    <property type="evidence" value="ECO:0007669"/>
    <property type="project" value="UniProtKB-EC"/>
</dbReference>
<evidence type="ECO:0000256" key="5">
    <source>
        <dbReference type="ARBA" id="ARBA00039112"/>
    </source>
</evidence>
<evidence type="ECO:0000256" key="6">
    <source>
        <dbReference type="ARBA" id="ARBA00039449"/>
    </source>
</evidence>
<evidence type="ECO:0000256" key="10">
    <source>
        <dbReference type="ARBA" id="ARBA00048167"/>
    </source>
</evidence>
<dbReference type="PANTHER" id="PTHR12753:SF0">
    <property type="entry name" value="ALPHA N-TERMINAL PROTEIN METHYLTRANSFERASE 1"/>
    <property type="match status" value="1"/>
</dbReference>
<dbReference type="InterPro" id="IPR029063">
    <property type="entry name" value="SAM-dependent_MTases_sf"/>
</dbReference>
<dbReference type="EMBL" id="WHUW01000004">
    <property type="protein sequence ID" value="KAF8447423.1"/>
    <property type="molecule type" value="Genomic_DNA"/>
</dbReference>
<comment type="similarity">
    <text evidence="1">Belongs to the methyltransferase superfamily. NTM1 family.</text>
</comment>
<dbReference type="PIRSF" id="PIRSF016958">
    <property type="entry name" value="DUF858_MeTrfase_lik"/>
    <property type="match status" value="1"/>
</dbReference>
<gene>
    <name evidence="12" type="ORF">L210DRAFT_3757317</name>
</gene>
<dbReference type="GO" id="GO:0032259">
    <property type="term" value="P:methylation"/>
    <property type="evidence" value="ECO:0007669"/>
    <property type="project" value="UniProtKB-KW"/>
</dbReference>
<dbReference type="InterPro" id="IPR008576">
    <property type="entry name" value="MeTrfase_NTM1"/>
</dbReference>
<evidence type="ECO:0000256" key="8">
    <source>
        <dbReference type="ARBA" id="ARBA00047306"/>
    </source>
</evidence>
<feature type="binding site" evidence="11">
    <location>
        <begin position="151"/>
        <end position="152"/>
    </location>
    <ligand>
        <name>S-adenosyl-L-methionine</name>
        <dbReference type="ChEBI" id="CHEBI:59789"/>
    </ligand>
</feature>
<evidence type="ECO:0000313" key="12">
    <source>
        <dbReference type="EMBL" id="KAF8447423.1"/>
    </source>
</evidence>
<dbReference type="Pfam" id="PF05891">
    <property type="entry name" value="Methyltransf_PK"/>
    <property type="match status" value="1"/>
</dbReference>
<evidence type="ECO:0000313" key="13">
    <source>
        <dbReference type="Proteomes" id="UP001194468"/>
    </source>
</evidence>
<dbReference type="Gene3D" id="3.40.50.150">
    <property type="entry name" value="Vaccinia Virus protein VP39"/>
    <property type="match status" value="1"/>
</dbReference>
<feature type="binding site" evidence="11">
    <location>
        <position position="190"/>
    </location>
    <ligand>
        <name>S-adenosyl-L-methionine</name>
        <dbReference type="ChEBI" id="CHEBI:59789"/>
    </ligand>
</feature>
<accession>A0AAD4C4B4</accession>
<dbReference type="EC" id="2.1.1.244" evidence="5"/>
<evidence type="ECO:0000256" key="3">
    <source>
        <dbReference type="ARBA" id="ARBA00022679"/>
    </source>
</evidence>
<evidence type="ECO:0000256" key="11">
    <source>
        <dbReference type="PIRSR" id="PIRSR016958-1"/>
    </source>
</evidence>
<reference evidence="12" key="2">
    <citation type="journal article" date="2020" name="Nat. Commun.">
        <title>Large-scale genome sequencing of mycorrhizal fungi provides insights into the early evolution of symbiotic traits.</title>
        <authorList>
            <person name="Miyauchi S."/>
            <person name="Kiss E."/>
            <person name="Kuo A."/>
            <person name="Drula E."/>
            <person name="Kohler A."/>
            <person name="Sanchez-Garcia M."/>
            <person name="Morin E."/>
            <person name="Andreopoulos B."/>
            <person name="Barry K.W."/>
            <person name="Bonito G."/>
            <person name="Buee M."/>
            <person name="Carver A."/>
            <person name="Chen C."/>
            <person name="Cichocki N."/>
            <person name="Clum A."/>
            <person name="Culley D."/>
            <person name="Crous P.W."/>
            <person name="Fauchery L."/>
            <person name="Girlanda M."/>
            <person name="Hayes R.D."/>
            <person name="Keri Z."/>
            <person name="LaButti K."/>
            <person name="Lipzen A."/>
            <person name="Lombard V."/>
            <person name="Magnuson J."/>
            <person name="Maillard F."/>
            <person name="Murat C."/>
            <person name="Nolan M."/>
            <person name="Ohm R.A."/>
            <person name="Pangilinan J."/>
            <person name="Pereira M.F."/>
            <person name="Perotto S."/>
            <person name="Peter M."/>
            <person name="Pfister S."/>
            <person name="Riley R."/>
            <person name="Sitrit Y."/>
            <person name="Stielow J.B."/>
            <person name="Szollosi G."/>
            <person name="Zifcakova L."/>
            <person name="Stursova M."/>
            <person name="Spatafora J.W."/>
            <person name="Tedersoo L."/>
            <person name="Vaario L.M."/>
            <person name="Yamada A."/>
            <person name="Yan M."/>
            <person name="Wang P."/>
            <person name="Xu J."/>
            <person name="Bruns T."/>
            <person name="Baldrian P."/>
            <person name="Vilgalys R."/>
            <person name="Dunand C."/>
            <person name="Henrissat B."/>
            <person name="Grigoriev I.V."/>
            <person name="Hibbett D."/>
            <person name="Nagy L.G."/>
            <person name="Martin F.M."/>
        </authorList>
    </citation>
    <scope>NUCLEOTIDE SEQUENCE</scope>
    <source>
        <strain evidence="12">BED1</strain>
    </source>
</reference>
<dbReference type="GO" id="GO:0005737">
    <property type="term" value="C:cytoplasm"/>
    <property type="evidence" value="ECO:0007669"/>
    <property type="project" value="TreeGrafter"/>
</dbReference>
<evidence type="ECO:0000256" key="7">
    <source>
        <dbReference type="ARBA" id="ARBA00043129"/>
    </source>
</evidence>
<comment type="catalytic activity">
    <reaction evidence="9">
        <text>N-terminal L-prolyl-L-prolyl-L-lysyl-[protein] + 2 S-adenosyl-L-methionine = N-terminal N,N-dimethyl-L-prolyl-L-prolyl-L-lysyl-[protein] + 2 S-adenosyl-L-homocysteine + 2 H(+)</text>
        <dbReference type="Rhea" id="RHEA:54736"/>
        <dbReference type="Rhea" id="RHEA-COMP:13787"/>
        <dbReference type="Rhea" id="RHEA-COMP:13974"/>
        <dbReference type="ChEBI" id="CHEBI:15378"/>
        <dbReference type="ChEBI" id="CHEBI:57856"/>
        <dbReference type="ChEBI" id="CHEBI:59789"/>
        <dbReference type="ChEBI" id="CHEBI:138059"/>
        <dbReference type="ChEBI" id="CHEBI:138318"/>
        <dbReference type="EC" id="2.1.1.244"/>
    </reaction>
</comment>
<keyword evidence="4 11" id="KW-0949">S-adenosyl-L-methionine</keyword>
<dbReference type="Proteomes" id="UP001194468">
    <property type="component" value="Unassembled WGS sequence"/>
</dbReference>
<dbReference type="CDD" id="cd02440">
    <property type="entry name" value="AdoMet_MTases"/>
    <property type="match status" value="1"/>
</dbReference>
<comment type="caution">
    <text evidence="12">The sequence shown here is derived from an EMBL/GenBank/DDBJ whole genome shotgun (WGS) entry which is preliminary data.</text>
</comment>
<sequence length="286" mass="31471">MTSSAGARDGAVIQAGLQYWETQPASLDGVLGGFGTGSLPRVDALGSRQFLLNLIPELRIVPSAIRPLRLTNPEPPKRYRALDVGAGIGRVTADVLLHLVSDVVLLEPIQSFIEEAHQRCQGTSTSEESSTAGWTGVADRSKSVSFFKGSLQDFDPARPRQGTEELQRLGYIPEGEGDDTESRFDVIWCQWCLGHLNDEDLVAFLKRSAMALRGPTSLIVVKENLCSEKKAPRTVFDGQDSSWTRSDLAFKMIFKDAGLHLVREKIQRGLPVGIYPVKMYALRPDM</sequence>
<evidence type="ECO:0000256" key="9">
    <source>
        <dbReference type="ARBA" id="ARBA00047885"/>
    </source>
</evidence>
<comment type="catalytic activity">
    <reaction evidence="8">
        <text>N-terminal L-seryl-L-prolyl-L-lysyl-[protein] + 3 S-adenosyl-L-methionine = N-terminal N,N,N-trimethyl-L-seryl-L-prolyl-L-lysyl-[protein] + 3 S-adenosyl-L-homocysteine + 3 H(+)</text>
        <dbReference type="Rhea" id="RHEA:54724"/>
        <dbReference type="Rhea" id="RHEA-COMP:13789"/>
        <dbReference type="Rhea" id="RHEA-COMP:13973"/>
        <dbReference type="ChEBI" id="CHEBI:15378"/>
        <dbReference type="ChEBI" id="CHEBI:57856"/>
        <dbReference type="ChEBI" id="CHEBI:59789"/>
        <dbReference type="ChEBI" id="CHEBI:138061"/>
        <dbReference type="ChEBI" id="CHEBI:138317"/>
        <dbReference type="EC" id="2.1.1.244"/>
    </reaction>
</comment>